<reference evidence="9 10" key="1">
    <citation type="submission" date="2016-10" db="EMBL/GenBank/DDBJ databases">
        <authorList>
            <person name="de Groot N.N."/>
        </authorList>
    </citation>
    <scope>NUCLEOTIDE SEQUENCE [LARGE SCALE GENOMIC DNA]</scope>
    <source>
        <strain evidence="9 10">DSM 23421</strain>
    </source>
</reference>
<keyword evidence="2" id="KW-1003">Cell membrane</keyword>
<dbReference type="InterPro" id="IPR003838">
    <property type="entry name" value="ABC3_permease_C"/>
</dbReference>
<sequence length="851" mass="92755">MKDDKGNSTKTNLNWLLKMAWRDGKASGKRLVLFMASIILGIAAVVSIQSFSENLKENIKLQSKALMGADFIIDSNQPPNERVQQIIDSLGGADAKSVGFPSMAVFPKSGNTKLVNVKGIDGKFPFYGELETDPVSAATEYQQSGKALVDATLMLQFDLKPGDSISIGNISLPIAGTLISAPGSTGVSASVAPPVLIPYRFIEASGLVQIGSRVGYDFYFVAKLDQNLEALEDKVDPLLDAENADLDTHTSTGQRLGRRYENFGKFLNLVAFIALLLGCVGIASSVHIYIKEKLQSVAVLKCIGASRKQTFLIYLIQIAGMGLIGGLVGTLVGLLIQQSFPLLLQGFLPFDVQISLSVAPILMGLLLGLFMSVLFALSPLLSTWYVSPLQVLRIQENGSQKSRKANILVLSAIMVFIFLFSFWLLGNWKYALSFAAGILIVFALLGGVANLFMKAIKKYFPASWGFTARQSLLNLFRPNNQTMVLILAIGVGTFLISTLYFSKDILLAKTSLEANEKAPNLILLDVQPEQQYAAASRITEKGLPLLNNIPIVTMRMQKIKDRSVNEIRLDTASTINGWILNHEFRVTYRDSLIASETLEAGSWPAKSKEENVVPVSLSDNVARDAEVGVGDKLVFNVQGMLMETEVASIRAVDWGRMQLNFSVVFPTGVLESAPQFRVLTTNTPNESTSASLQRELVKEFPTISILDLRQLLTVVDAILGKISWVINFMAFFSILTGIIVLIGSVRTSKYQRIRESVLLRTLGAKSKQILKITALEYGYLGVLGSSIGILLSLIGSQLLALFVFETAFVPSWVPFLIVLPGITALVLAIGLLNSRSVLKSPPLEVLRKEGV</sequence>
<evidence type="ECO:0000259" key="8">
    <source>
        <dbReference type="Pfam" id="PF12704"/>
    </source>
</evidence>
<evidence type="ECO:0000256" key="3">
    <source>
        <dbReference type="ARBA" id="ARBA00022692"/>
    </source>
</evidence>
<feature type="domain" description="ABC3 transporter permease C-terminal" evidence="7">
    <location>
        <begin position="727"/>
        <end position="842"/>
    </location>
</feature>
<proteinExistence type="predicted"/>
<dbReference type="Proteomes" id="UP000199109">
    <property type="component" value="Unassembled WGS sequence"/>
</dbReference>
<evidence type="ECO:0000313" key="10">
    <source>
        <dbReference type="Proteomes" id="UP000199109"/>
    </source>
</evidence>
<name>A0A1G7IC64_9FLAO</name>
<feature type="transmembrane region" description="Helical" evidence="6">
    <location>
        <begin position="431"/>
        <end position="453"/>
    </location>
</feature>
<feature type="transmembrane region" description="Helical" evidence="6">
    <location>
        <begin position="724"/>
        <end position="745"/>
    </location>
</feature>
<dbReference type="PANTHER" id="PTHR30287">
    <property type="entry name" value="MEMBRANE COMPONENT OF PREDICTED ABC SUPERFAMILY METABOLITE UPTAKE TRANSPORTER"/>
    <property type="match status" value="1"/>
</dbReference>
<feature type="transmembrane region" description="Helical" evidence="6">
    <location>
        <begin position="311"/>
        <end position="336"/>
    </location>
</feature>
<gene>
    <name evidence="9" type="ORF">SAMN05421636_11189</name>
</gene>
<organism evidence="9 10">
    <name type="scientific">Pricia antarctica</name>
    <dbReference type="NCBI Taxonomy" id="641691"/>
    <lineage>
        <taxon>Bacteria</taxon>
        <taxon>Pseudomonadati</taxon>
        <taxon>Bacteroidota</taxon>
        <taxon>Flavobacteriia</taxon>
        <taxon>Flavobacteriales</taxon>
        <taxon>Flavobacteriaceae</taxon>
        <taxon>Pricia</taxon>
    </lineage>
</organism>
<dbReference type="InterPro" id="IPR025857">
    <property type="entry name" value="MacB_PCD"/>
</dbReference>
<evidence type="ECO:0000256" key="2">
    <source>
        <dbReference type="ARBA" id="ARBA00022475"/>
    </source>
</evidence>
<evidence type="ECO:0000256" key="1">
    <source>
        <dbReference type="ARBA" id="ARBA00004651"/>
    </source>
</evidence>
<keyword evidence="4 6" id="KW-1133">Transmembrane helix</keyword>
<feature type="domain" description="ABC3 transporter permease C-terminal" evidence="7">
    <location>
        <begin position="269"/>
        <end position="381"/>
    </location>
</feature>
<evidence type="ECO:0000313" key="9">
    <source>
        <dbReference type="EMBL" id="SDF10158.1"/>
    </source>
</evidence>
<feature type="transmembrane region" description="Helical" evidence="6">
    <location>
        <begin position="31"/>
        <end position="51"/>
    </location>
</feature>
<evidence type="ECO:0000256" key="4">
    <source>
        <dbReference type="ARBA" id="ARBA00022989"/>
    </source>
</evidence>
<feature type="transmembrane region" description="Helical" evidence="6">
    <location>
        <begin position="356"/>
        <end position="386"/>
    </location>
</feature>
<evidence type="ECO:0000256" key="6">
    <source>
        <dbReference type="SAM" id="Phobius"/>
    </source>
</evidence>
<dbReference type="InterPro" id="IPR038766">
    <property type="entry name" value="Membrane_comp_ABC_pdt"/>
</dbReference>
<dbReference type="PANTHER" id="PTHR30287:SF1">
    <property type="entry name" value="INNER MEMBRANE PROTEIN"/>
    <property type="match status" value="1"/>
</dbReference>
<keyword evidence="10" id="KW-1185">Reference proteome</keyword>
<feature type="domain" description="MacB-like periplasmic core" evidence="8">
    <location>
        <begin position="32"/>
        <end position="236"/>
    </location>
</feature>
<keyword evidence="5 6" id="KW-0472">Membrane</keyword>
<dbReference type="GO" id="GO:0005886">
    <property type="term" value="C:plasma membrane"/>
    <property type="evidence" value="ECO:0007669"/>
    <property type="project" value="UniProtKB-SubCell"/>
</dbReference>
<feature type="transmembrane region" description="Helical" evidence="6">
    <location>
        <begin position="812"/>
        <end position="832"/>
    </location>
</feature>
<dbReference type="Pfam" id="PF12704">
    <property type="entry name" value="MacB_PCD"/>
    <property type="match status" value="1"/>
</dbReference>
<feature type="transmembrane region" description="Helical" evidence="6">
    <location>
        <begin position="777"/>
        <end position="800"/>
    </location>
</feature>
<keyword evidence="3 6" id="KW-0812">Transmembrane</keyword>
<protein>
    <submittedName>
        <fullName evidence="9">Putative ABC transport system permease protein</fullName>
    </submittedName>
</protein>
<comment type="subcellular location">
    <subcellularLocation>
        <location evidence="1">Cell membrane</location>
        <topology evidence="1">Multi-pass membrane protein</topology>
    </subcellularLocation>
</comment>
<evidence type="ECO:0000259" key="7">
    <source>
        <dbReference type="Pfam" id="PF02687"/>
    </source>
</evidence>
<dbReference type="AlphaFoldDB" id="A0A1G7IC64"/>
<feature type="transmembrane region" description="Helical" evidence="6">
    <location>
        <begin position="407"/>
        <end position="425"/>
    </location>
</feature>
<dbReference type="EMBL" id="FNAO01000011">
    <property type="protein sequence ID" value="SDF10158.1"/>
    <property type="molecule type" value="Genomic_DNA"/>
</dbReference>
<feature type="transmembrane region" description="Helical" evidence="6">
    <location>
        <begin position="482"/>
        <end position="501"/>
    </location>
</feature>
<accession>A0A1G7IC64</accession>
<dbReference type="STRING" id="641691.SAMN05421636_11189"/>
<evidence type="ECO:0000256" key="5">
    <source>
        <dbReference type="ARBA" id="ARBA00023136"/>
    </source>
</evidence>
<dbReference type="Pfam" id="PF02687">
    <property type="entry name" value="FtsX"/>
    <property type="match status" value="2"/>
</dbReference>
<feature type="transmembrane region" description="Helical" evidence="6">
    <location>
        <begin position="266"/>
        <end position="290"/>
    </location>
</feature>